<proteinExistence type="predicted"/>
<protein>
    <submittedName>
        <fullName evidence="1">Uncharacterized protein</fullName>
    </submittedName>
</protein>
<keyword evidence="2" id="KW-1185">Reference proteome</keyword>
<reference evidence="1 2" key="1">
    <citation type="journal article" date="2023" name="Sci. Data">
        <title>Genome assembly of the Korean intertidal mud-creeper Batillaria attramentaria.</title>
        <authorList>
            <person name="Patra A.K."/>
            <person name="Ho P.T."/>
            <person name="Jun S."/>
            <person name="Lee S.J."/>
            <person name="Kim Y."/>
            <person name="Won Y.J."/>
        </authorList>
    </citation>
    <scope>NUCLEOTIDE SEQUENCE [LARGE SCALE GENOMIC DNA]</scope>
    <source>
        <strain evidence="1">Wonlab-2016</strain>
    </source>
</reference>
<comment type="caution">
    <text evidence="1">The sequence shown here is derived from an EMBL/GenBank/DDBJ whole genome shotgun (WGS) entry which is preliminary data.</text>
</comment>
<sequence>DSIANRLPALCCTRDKHEFVSTKSEALSLIFAFLVNKNSTGSILWYENKHKHTLKADTSGNTDPVPYLGGRDTCTWLFLRKAQELFPPGRLSVNIHNTPVVPEEGKALHLYVVFHHTIVLQPRCQRTAAE</sequence>
<organism evidence="1 2">
    <name type="scientific">Batillaria attramentaria</name>
    <dbReference type="NCBI Taxonomy" id="370345"/>
    <lineage>
        <taxon>Eukaryota</taxon>
        <taxon>Metazoa</taxon>
        <taxon>Spiralia</taxon>
        <taxon>Lophotrochozoa</taxon>
        <taxon>Mollusca</taxon>
        <taxon>Gastropoda</taxon>
        <taxon>Caenogastropoda</taxon>
        <taxon>Sorbeoconcha</taxon>
        <taxon>Cerithioidea</taxon>
        <taxon>Batillariidae</taxon>
        <taxon>Batillaria</taxon>
    </lineage>
</organism>
<dbReference type="AlphaFoldDB" id="A0ABD0JML3"/>
<gene>
    <name evidence="1" type="ORF">BaRGS_00032530</name>
</gene>
<name>A0ABD0JML3_9CAEN</name>
<dbReference type="EMBL" id="JACVVK020000381">
    <property type="protein sequence ID" value="KAK7476254.1"/>
    <property type="molecule type" value="Genomic_DNA"/>
</dbReference>
<evidence type="ECO:0000313" key="2">
    <source>
        <dbReference type="Proteomes" id="UP001519460"/>
    </source>
</evidence>
<feature type="non-terminal residue" evidence="1">
    <location>
        <position position="1"/>
    </location>
</feature>
<accession>A0ABD0JML3</accession>
<dbReference type="Proteomes" id="UP001519460">
    <property type="component" value="Unassembled WGS sequence"/>
</dbReference>
<evidence type="ECO:0000313" key="1">
    <source>
        <dbReference type="EMBL" id="KAK7476254.1"/>
    </source>
</evidence>